<dbReference type="EMBL" id="JAACXV010019611">
    <property type="protein sequence ID" value="KAF7263765.1"/>
    <property type="molecule type" value="Genomic_DNA"/>
</dbReference>
<reference evidence="1" key="1">
    <citation type="submission" date="2020-08" db="EMBL/GenBank/DDBJ databases">
        <title>Genome sequencing and assembly of the red palm weevil Rhynchophorus ferrugineus.</title>
        <authorList>
            <person name="Dias G.B."/>
            <person name="Bergman C.M."/>
            <person name="Manee M."/>
        </authorList>
    </citation>
    <scope>NUCLEOTIDE SEQUENCE</scope>
    <source>
        <strain evidence="1">AA-2017</strain>
        <tissue evidence="1">Whole larva</tissue>
    </source>
</reference>
<evidence type="ECO:0000313" key="2">
    <source>
        <dbReference type="Proteomes" id="UP000625711"/>
    </source>
</evidence>
<gene>
    <name evidence="1" type="ORF">GWI33_001198</name>
</gene>
<sequence>RLLSSPVSSLAPGLMWLPLMLDNYSGENLRFLSTLVSLWLQIYKRICHCSANGRAPSRYDSFEKSEWISGENDGNRYRKLRQVEPRL</sequence>
<proteinExistence type="predicted"/>
<evidence type="ECO:0000313" key="1">
    <source>
        <dbReference type="EMBL" id="KAF7263765.1"/>
    </source>
</evidence>
<protein>
    <submittedName>
        <fullName evidence="1">Uncharacterized protein</fullName>
    </submittedName>
</protein>
<dbReference type="Proteomes" id="UP000625711">
    <property type="component" value="Unassembled WGS sequence"/>
</dbReference>
<feature type="non-terminal residue" evidence="1">
    <location>
        <position position="1"/>
    </location>
</feature>
<organism evidence="1 2">
    <name type="scientific">Rhynchophorus ferrugineus</name>
    <name type="common">Red palm weevil</name>
    <name type="synonym">Curculio ferrugineus</name>
    <dbReference type="NCBI Taxonomy" id="354439"/>
    <lineage>
        <taxon>Eukaryota</taxon>
        <taxon>Metazoa</taxon>
        <taxon>Ecdysozoa</taxon>
        <taxon>Arthropoda</taxon>
        <taxon>Hexapoda</taxon>
        <taxon>Insecta</taxon>
        <taxon>Pterygota</taxon>
        <taxon>Neoptera</taxon>
        <taxon>Endopterygota</taxon>
        <taxon>Coleoptera</taxon>
        <taxon>Polyphaga</taxon>
        <taxon>Cucujiformia</taxon>
        <taxon>Curculionidae</taxon>
        <taxon>Dryophthorinae</taxon>
        <taxon>Rhynchophorus</taxon>
    </lineage>
</organism>
<dbReference type="AlphaFoldDB" id="A0A834HKB5"/>
<accession>A0A834HKB5</accession>
<name>A0A834HKB5_RHYFE</name>
<comment type="caution">
    <text evidence="1">The sequence shown here is derived from an EMBL/GenBank/DDBJ whole genome shotgun (WGS) entry which is preliminary data.</text>
</comment>
<keyword evidence="2" id="KW-1185">Reference proteome</keyword>